<protein>
    <submittedName>
        <fullName evidence="1">Uncharacterized protein</fullName>
    </submittedName>
</protein>
<dbReference type="Proteomes" id="UP001228690">
    <property type="component" value="Chromosome"/>
</dbReference>
<sequence length="246" mass="26702">MASSLQLEISSNVELANIGAVVRLAAETAPTLAEAQASKGHVSVSIPAGVTRKISISQHYTTNLDDGLTLADVLAPNTAYKLYLYFPAELITTTAEITGLNVTDDMAAVPFTTAILPAEGDAKWLNSNGNSYVASLDNLYFMQEQTGVAVFYFYTNFIPLNSEFSTQDETGNFPSIGNYAANTVTPTSEFHFAYGSIAGYISNSTNRYNYWIGADKVKIIEKTTRHILFDNLRAKDIAASISVTRH</sequence>
<evidence type="ECO:0000313" key="2">
    <source>
        <dbReference type="Proteomes" id="UP001228690"/>
    </source>
</evidence>
<dbReference type="RefSeq" id="WP_326926885.1">
    <property type="nucleotide sequence ID" value="NZ_CP123443.1"/>
</dbReference>
<organism evidence="1 2">
    <name type="scientific">Candidatus Haliotispira prima</name>
    <dbReference type="NCBI Taxonomy" id="3034016"/>
    <lineage>
        <taxon>Bacteria</taxon>
        <taxon>Pseudomonadati</taxon>
        <taxon>Spirochaetota</taxon>
        <taxon>Spirochaetia</taxon>
        <taxon>Spirochaetales</taxon>
        <taxon>Spirochaetaceae</taxon>
        <taxon>Candidatus Haliotispira</taxon>
    </lineage>
</organism>
<gene>
    <name evidence="1" type="ORF">P0082_09440</name>
</gene>
<accession>A0ABY8MFC8</accession>
<name>A0ABY8MFC8_9SPIO</name>
<keyword evidence="2" id="KW-1185">Reference proteome</keyword>
<dbReference type="EMBL" id="CP123443">
    <property type="protein sequence ID" value="WGK68699.1"/>
    <property type="molecule type" value="Genomic_DNA"/>
</dbReference>
<proteinExistence type="predicted"/>
<reference evidence="1 2" key="1">
    <citation type="submission" date="2023-04" db="EMBL/GenBank/DDBJ databases">
        <title>Spirochaete genome identified in red abalone sample constitutes a novel genus.</title>
        <authorList>
            <person name="Sharma S.P."/>
            <person name="Purcell C.M."/>
            <person name="Hyde J.R."/>
            <person name="Severin A.J."/>
        </authorList>
    </citation>
    <scope>NUCLEOTIDE SEQUENCE [LARGE SCALE GENOMIC DNA]</scope>
    <source>
        <strain evidence="1 2">SP-2023</strain>
    </source>
</reference>
<evidence type="ECO:0000313" key="1">
    <source>
        <dbReference type="EMBL" id="WGK68699.1"/>
    </source>
</evidence>